<protein>
    <recommendedName>
        <fullName evidence="1">LtfC/p132/Gp6 beta-sandwich domain-containing protein</fullName>
    </recommendedName>
</protein>
<dbReference type="RefSeq" id="WP_188492037.1">
    <property type="nucleotide sequence ID" value="NZ_BMCS01000003.1"/>
</dbReference>
<dbReference type="Pfam" id="PF23926">
    <property type="entry name" value="LtfC"/>
    <property type="match status" value="1"/>
</dbReference>
<dbReference type="EMBL" id="BMCS01000003">
    <property type="protein sequence ID" value="GGF39244.1"/>
    <property type="molecule type" value="Genomic_DNA"/>
</dbReference>
<comment type="caution">
    <text evidence="2">The sequence shown here is derived from an EMBL/GenBank/DDBJ whole genome shotgun (WGS) entry which is preliminary data.</text>
</comment>
<feature type="domain" description="LtfC/p132/Gp6 beta-sandwich" evidence="1">
    <location>
        <begin position="11"/>
        <end position="111"/>
    </location>
</feature>
<sequence length="115" mass="12265">MPDLGWDPITTASVILSKGADLVFNLPATDASGNTVTWPVGSTSTITFYNKAKTAVLTKAGVVTPNRIDYIVQSEDLAPILSTASTFDLLITLPQSPTQEFMLYTGSVKRKDGAK</sequence>
<evidence type="ECO:0000259" key="1">
    <source>
        <dbReference type="Pfam" id="PF23926"/>
    </source>
</evidence>
<evidence type="ECO:0000313" key="2">
    <source>
        <dbReference type="EMBL" id="GGF39244.1"/>
    </source>
</evidence>
<dbReference type="Proteomes" id="UP000632454">
    <property type="component" value="Unassembled WGS sequence"/>
</dbReference>
<dbReference type="InterPro" id="IPR055688">
    <property type="entry name" value="LtfC/p132/Gp6_b-sand"/>
</dbReference>
<accession>A0ABQ1V6I6</accession>
<evidence type="ECO:0000313" key="3">
    <source>
        <dbReference type="Proteomes" id="UP000632454"/>
    </source>
</evidence>
<gene>
    <name evidence="2" type="ORF">GCM10007298_38680</name>
</gene>
<organism evidence="2 3">
    <name type="scientific">Williamsia phyllosphaerae</name>
    <dbReference type="NCBI Taxonomy" id="885042"/>
    <lineage>
        <taxon>Bacteria</taxon>
        <taxon>Bacillati</taxon>
        <taxon>Actinomycetota</taxon>
        <taxon>Actinomycetes</taxon>
        <taxon>Mycobacteriales</taxon>
        <taxon>Nocardiaceae</taxon>
        <taxon>Williamsia</taxon>
    </lineage>
</organism>
<keyword evidence="3" id="KW-1185">Reference proteome</keyword>
<proteinExistence type="predicted"/>
<reference evidence="3" key="1">
    <citation type="journal article" date="2019" name="Int. J. Syst. Evol. Microbiol.">
        <title>The Global Catalogue of Microorganisms (GCM) 10K type strain sequencing project: providing services to taxonomists for standard genome sequencing and annotation.</title>
        <authorList>
            <consortium name="The Broad Institute Genomics Platform"/>
            <consortium name="The Broad Institute Genome Sequencing Center for Infectious Disease"/>
            <person name="Wu L."/>
            <person name="Ma J."/>
        </authorList>
    </citation>
    <scope>NUCLEOTIDE SEQUENCE [LARGE SCALE GENOMIC DNA]</scope>
    <source>
        <strain evidence="3">CCM 7855</strain>
    </source>
</reference>
<name>A0ABQ1V6I6_9NOCA</name>